<dbReference type="PANTHER" id="PTHR45947">
    <property type="entry name" value="SULFOQUINOVOSYL TRANSFERASE SQD2"/>
    <property type="match status" value="1"/>
</dbReference>
<gene>
    <name evidence="3" type="ORF">HA331_04365</name>
</gene>
<name>A0A832WK50_PYRHR</name>
<sequence length="336" mass="37433">MRILMIGHYPPHRGGVARHVKDLVDYLSREHEVHVITYGTVKGKGENVSYVKVPNIFGLRGTSFTLLASKLGVKLHKKLNFDLIHAHYVGTTSYAGVLIKERTGLPLVVTAHGSDLDFTSKLPLGSYYVKKSLIKANAVIAVSHYLGVKAKMLGAENVKVIPNWVTKTGKSRGEYIAFIGRLTEYKGVEDFIELAKLFPQEKFVVAGEGPLLKKLMKESPKNVKFLGYKPSEDVLSKAKVLILPSKREGFGLVILEANSFKVPSLGRRVGGIREIIRDGKNGYTFSALDEAYEYLKELLNPKKGRKAGAISYRISRFYSMEESCKRILKVYEEVVG</sequence>
<dbReference type="InterPro" id="IPR050194">
    <property type="entry name" value="Glycosyltransferase_grp1"/>
</dbReference>
<reference evidence="3" key="1">
    <citation type="journal article" date="2020" name="bioRxiv">
        <title>A rank-normalized archaeal taxonomy based on genome phylogeny resolves widespread incomplete and uneven classifications.</title>
        <authorList>
            <person name="Rinke C."/>
            <person name="Chuvochina M."/>
            <person name="Mussig A.J."/>
            <person name="Chaumeil P.-A."/>
            <person name="Waite D.W."/>
            <person name="Whitman W.B."/>
            <person name="Parks D.H."/>
            <person name="Hugenholtz P."/>
        </authorList>
    </citation>
    <scope>NUCLEOTIDE SEQUENCE</scope>
    <source>
        <strain evidence="3">UBA8834</strain>
    </source>
</reference>
<evidence type="ECO:0000259" key="2">
    <source>
        <dbReference type="Pfam" id="PF13439"/>
    </source>
</evidence>
<comment type="caution">
    <text evidence="3">The sequence shown here is derived from an EMBL/GenBank/DDBJ whole genome shotgun (WGS) entry which is preliminary data.</text>
</comment>
<protein>
    <submittedName>
        <fullName evidence="3">Glycosyltransferase family 4 protein</fullName>
    </submittedName>
</protein>
<dbReference type="GO" id="GO:0016757">
    <property type="term" value="F:glycosyltransferase activity"/>
    <property type="evidence" value="ECO:0007669"/>
    <property type="project" value="InterPro"/>
</dbReference>
<dbReference type="Pfam" id="PF13439">
    <property type="entry name" value="Glyco_transf_4"/>
    <property type="match status" value="1"/>
</dbReference>
<accession>A0A832WK50</accession>
<dbReference type="InterPro" id="IPR028098">
    <property type="entry name" value="Glyco_trans_4-like_N"/>
</dbReference>
<proteinExistence type="predicted"/>
<dbReference type="AlphaFoldDB" id="A0A832WK50"/>
<dbReference type="RefSeq" id="WP_010884544.1">
    <property type="nucleotide sequence ID" value="NZ_DUJN01000004.1"/>
</dbReference>
<dbReference type="CDD" id="cd03801">
    <property type="entry name" value="GT4_PimA-like"/>
    <property type="match status" value="1"/>
</dbReference>
<dbReference type="Proteomes" id="UP000617544">
    <property type="component" value="Unassembled WGS sequence"/>
</dbReference>
<dbReference type="InterPro" id="IPR001296">
    <property type="entry name" value="Glyco_trans_1"/>
</dbReference>
<feature type="domain" description="Glycosyl transferase family 1" evidence="1">
    <location>
        <begin position="168"/>
        <end position="303"/>
    </location>
</feature>
<dbReference type="PANTHER" id="PTHR45947:SF3">
    <property type="entry name" value="SULFOQUINOVOSYL TRANSFERASE SQD2"/>
    <property type="match status" value="1"/>
</dbReference>
<dbReference type="GeneID" id="1444331"/>
<dbReference type="Pfam" id="PF00534">
    <property type="entry name" value="Glycos_transf_1"/>
    <property type="match status" value="1"/>
</dbReference>
<dbReference type="EMBL" id="DUJN01000004">
    <property type="protein sequence ID" value="HII60979.1"/>
    <property type="molecule type" value="Genomic_DNA"/>
</dbReference>
<evidence type="ECO:0000259" key="1">
    <source>
        <dbReference type="Pfam" id="PF00534"/>
    </source>
</evidence>
<dbReference type="OMA" id="HFITYRQ"/>
<dbReference type="SUPFAM" id="SSF53756">
    <property type="entry name" value="UDP-Glycosyltransferase/glycogen phosphorylase"/>
    <property type="match status" value="1"/>
</dbReference>
<keyword evidence="3" id="KW-0808">Transferase</keyword>
<feature type="domain" description="Glycosyltransferase subfamily 4-like N-terminal" evidence="2">
    <location>
        <begin position="14"/>
        <end position="165"/>
    </location>
</feature>
<dbReference type="Gene3D" id="3.40.50.2000">
    <property type="entry name" value="Glycogen Phosphorylase B"/>
    <property type="match status" value="2"/>
</dbReference>
<organism evidence="3 4">
    <name type="scientific">Pyrococcus horikoshii</name>
    <dbReference type="NCBI Taxonomy" id="53953"/>
    <lineage>
        <taxon>Archaea</taxon>
        <taxon>Methanobacteriati</taxon>
        <taxon>Methanobacteriota</taxon>
        <taxon>Thermococci</taxon>
        <taxon>Thermococcales</taxon>
        <taxon>Thermococcaceae</taxon>
        <taxon>Pyrococcus</taxon>
    </lineage>
</organism>
<evidence type="ECO:0000313" key="4">
    <source>
        <dbReference type="Proteomes" id="UP000617544"/>
    </source>
</evidence>
<evidence type="ECO:0000313" key="3">
    <source>
        <dbReference type="EMBL" id="HII60979.1"/>
    </source>
</evidence>